<dbReference type="HOGENOM" id="CLU_1858808_0_0_1"/>
<dbReference type="Proteomes" id="UP000011115">
    <property type="component" value="Unassembled WGS sequence"/>
</dbReference>
<dbReference type="EnsemblPlants" id="PGSC0003DMT400092973">
    <property type="protein sequence ID" value="PGSC0003DMT400092973"/>
    <property type="gene ID" value="PGSC0003DMG400042544"/>
</dbReference>
<accession>M1DQZ7</accession>
<dbReference type="PaxDb" id="4113-PGSC0003DMT400092973"/>
<dbReference type="Gramene" id="PGSC0003DMT400092973">
    <property type="protein sequence ID" value="PGSC0003DMT400092973"/>
    <property type="gene ID" value="PGSC0003DMG400042544"/>
</dbReference>
<evidence type="ECO:0000313" key="1">
    <source>
        <dbReference type="EnsemblPlants" id="PGSC0003DMT400092973"/>
    </source>
</evidence>
<evidence type="ECO:0000313" key="2">
    <source>
        <dbReference type="Proteomes" id="UP000011115"/>
    </source>
</evidence>
<protein>
    <submittedName>
        <fullName evidence="1">Uncharacterized protein</fullName>
    </submittedName>
</protein>
<reference evidence="2" key="1">
    <citation type="journal article" date="2011" name="Nature">
        <title>Genome sequence and analysis of the tuber crop potato.</title>
        <authorList>
            <consortium name="The Potato Genome Sequencing Consortium"/>
        </authorList>
    </citation>
    <scope>NUCLEOTIDE SEQUENCE [LARGE SCALE GENOMIC DNA]</scope>
    <source>
        <strain evidence="2">cv. DM1-3 516 R44</strain>
    </source>
</reference>
<organism evidence="1 2">
    <name type="scientific">Solanum tuberosum</name>
    <name type="common">Potato</name>
    <dbReference type="NCBI Taxonomy" id="4113"/>
    <lineage>
        <taxon>Eukaryota</taxon>
        <taxon>Viridiplantae</taxon>
        <taxon>Streptophyta</taxon>
        <taxon>Embryophyta</taxon>
        <taxon>Tracheophyta</taxon>
        <taxon>Spermatophyta</taxon>
        <taxon>Magnoliopsida</taxon>
        <taxon>eudicotyledons</taxon>
        <taxon>Gunneridae</taxon>
        <taxon>Pentapetalae</taxon>
        <taxon>asterids</taxon>
        <taxon>lamiids</taxon>
        <taxon>Solanales</taxon>
        <taxon>Solanaceae</taxon>
        <taxon>Solanoideae</taxon>
        <taxon>Solaneae</taxon>
        <taxon>Solanum</taxon>
    </lineage>
</organism>
<reference evidence="1" key="2">
    <citation type="submission" date="2015-06" db="UniProtKB">
        <authorList>
            <consortium name="EnsemblPlants"/>
        </authorList>
    </citation>
    <scope>IDENTIFICATION</scope>
    <source>
        <strain evidence="1">DM1-3 516 R44</strain>
    </source>
</reference>
<keyword evidence="2" id="KW-1185">Reference proteome</keyword>
<dbReference type="InParanoid" id="M1DQZ7"/>
<sequence length="138" mass="15480">MYCISHHGLLRGSSRGKIDIKITPVSSTNIRRIKEEFFRDDAAWRKRLPPNFTLEVDPNTLTPKTSTPPPCVKDVDHVAFALDMPGVEPSSFLPKIVKDVDIEVNEMYNETDAVGLRENGKGITKTLTEIQETEDAIL</sequence>
<dbReference type="AlphaFoldDB" id="M1DQZ7"/>
<proteinExistence type="predicted"/>
<name>M1DQZ7_SOLTU</name>